<dbReference type="Pfam" id="PF07679">
    <property type="entry name" value="I-set"/>
    <property type="match status" value="1"/>
</dbReference>
<evidence type="ECO:0000256" key="1">
    <source>
        <dbReference type="ARBA" id="ARBA00022737"/>
    </source>
</evidence>
<evidence type="ECO:0000259" key="2">
    <source>
        <dbReference type="PROSITE" id="PS50853"/>
    </source>
</evidence>
<evidence type="ECO:0000313" key="3">
    <source>
        <dbReference type="EMBL" id="CAF1524773.1"/>
    </source>
</evidence>
<reference evidence="4" key="1">
    <citation type="submission" date="2021-02" db="EMBL/GenBank/DDBJ databases">
        <authorList>
            <person name="Nowell W R."/>
        </authorList>
    </citation>
    <scope>NUCLEOTIDE SEQUENCE</scope>
</reference>
<feature type="domain" description="Fibronectin type-III" evidence="2">
    <location>
        <begin position="70"/>
        <end position="166"/>
    </location>
</feature>
<dbReference type="InterPro" id="IPR036116">
    <property type="entry name" value="FN3_sf"/>
</dbReference>
<dbReference type="Proteomes" id="UP000663844">
    <property type="component" value="Unassembled WGS sequence"/>
</dbReference>
<protein>
    <recommendedName>
        <fullName evidence="2">Fibronectin type-III domain-containing protein</fullName>
    </recommendedName>
</protein>
<dbReference type="SUPFAM" id="SSF49265">
    <property type="entry name" value="Fibronectin type III"/>
    <property type="match status" value="1"/>
</dbReference>
<evidence type="ECO:0000313" key="5">
    <source>
        <dbReference type="Proteomes" id="UP000663844"/>
    </source>
</evidence>
<evidence type="ECO:0000313" key="4">
    <source>
        <dbReference type="EMBL" id="CAF3968530.1"/>
    </source>
</evidence>
<name>A0A819LMG9_9BILA</name>
<keyword evidence="1" id="KW-0677">Repeat</keyword>
<dbReference type="AlphaFoldDB" id="A0A819LMG9"/>
<dbReference type="Pfam" id="PF00041">
    <property type="entry name" value="fn3"/>
    <property type="match status" value="2"/>
</dbReference>
<dbReference type="InterPro" id="IPR003961">
    <property type="entry name" value="FN3_dom"/>
</dbReference>
<dbReference type="PANTHER" id="PTHR13817:SF151">
    <property type="entry name" value="TITIN"/>
    <property type="match status" value="1"/>
</dbReference>
<feature type="non-terminal residue" evidence="4">
    <location>
        <position position="1"/>
    </location>
</feature>
<dbReference type="InterPro" id="IPR013098">
    <property type="entry name" value="Ig_I-set"/>
</dbReference>
<comment type="caution">
    <text evidence="4">The sequence shown here is derived from an EMBL/GenBank/DDBJ whole genome shotgun (WGS) entry which is preliminary data.</text>
</comment>
<dbReference type="PROSITE" id="PS50853">
    <property type="entry name" value="FN3"/>
    <property type="match status" value="2"/>
</dbReference>
<dbReference type="EMBL" id="CAJOAZ010002893">
    <property type="protein sequence ID" value="CAF3968530.1"/>
    <property type="molecule type" value="Genomic_DNA"/>
</dbReference>
<dbReference type="EMBL" id="CAJNOG010003070">
    <property type="protein sequence ID" value="CAF1524773.1"/>
    <property type="molecule type" value="Genomic_DNA"/>
</dbReference>
<dbReference type="FunFam" id="2.60.40.10:FF:000127">
    <property type="entry name" value="titin isoform X1"/>
    <property type="match status" value="1"/>
</dbReference>
<sequence>YQVEIRKPDSDIWEMANDFPIKGNDFTIDNLQTGKSYEFRVKAKNAAGWGEYTKLDRPVTLKPDSVAPSSPGMLEVKKVGKNHIELAWTSPTDDGGAKITGYIIEKKPIGSDQWVKALPYMSVDNNATITDLPENGEVEFRVKAVNKAGESEPSSTTGPVKITEYPNGRVPTFVKKVTDTNASMNSEAIFTIEYDSNPASEVKWFRNGLELITGGRCRITTNADESKSISTFTETWDSDNNSKISCEIVDLHGRDTCEAVFHVKEMENEYYCRIYGLYNFQNFQDVLLPIENSKTDPYNPTCLSNQSSNIYSRYLTASPGSSLTVLDGSLQSNQIYQFMVYMENRKNSSVQATGYVLVTVDDTHPQLIVIGCVISILYVPNLEYQFVNPITQVALFILCVGTCMNLQNIK</sequence>
<dbReference type="InterPro" id="IPR036179">
    <property type="entry name" value="Ig-like_dom_sf"/>
</dbReference>
<dbReference type="SMART" id="SM00060">
    <property type="entry name" value="FN3"/>
    <property type="match status" value="1"/>
</dbReference>
<dbReference type="SUPFAM" id="SSF48726">
    <property type="entry name" value="Immunoglobulin"/>
    <property type="match status" value="1"/>
</dbReference>
<organism evidence="4 5">
    <name type="scientific">Adineta steineri</name>
    <dbReference type="NCBI Taxonomy" id="433720"/>
    <lineage>
        <taxon>Eukaryota</taxon>
        <taxon>Metazoa</taxon>
        <taxon>Spiralia</taxon>
        <taxon>Gnathifera</taxon>
        <taxon>Rotifera</taxon>
        <taxon>Eurotatoria</taxon>
        <taxon>Bdelloidea</taxon>
        <taxon>Adinetida</taxon>
        <taxon>Adinetidae</taxon>
        <taxon>Adineta</taxon>
    </lineage>
</organism>
<dbReference type="Proteomes" id="UP000663845">
    <property type="component" value="Unassembled WGS sequence"/>
</dbReference>
<proteinExistence type="predicted"/>
<accession>A0A819LMG9</accession>
<dbReference type="InterPro" id="IPR013783">
    <property type="entry name" value="Ig-like_fold"/>
</dbReference>
<dbReference type="Gene3D" id="2.60.40.10">
    <property type="entry name" value="Immunoglobulins"/>
    <property type="match status" value="3"/>
</dbReference>
<gene>
    <name evidence="3" type="ORF">JYZ213_LOCUS44782</name>
    <name evidence="4" type="ORF">OXD698_LOCUS27685</name>
</gene>
<dbReference type="CDD" id="cd00063">
    <property type="entry name" value="FN3"/>
    <property type="match status" value="2"/>
</dbReference>
<feature type="domain" description="Fibronectin type-III" evidence="2">
    <location>
        <begin position="1"/>
        <end position="64"/>
    </location>
</feature>
<dbReference type="PANTHER" id="PTHR13817">
    <property type="entry name" value="TITIN"/>
    <property type="match status" value="1"/>
</dbReference>
<dbReference type="InterPro" id="IPR050964">
    <property type="entry name" value="Striated_Muscle_Regulatory"/>
</dbReference>